<accession>A0A1C6RG00</accession>
<evidence type="ECO:0000256" key="2">
    <source>
        <dbReference type="ARBA" id="ARBA00022801"/>
    </source>
</evidence>
<evidence type="ECO:0000256" key="1">
    <source>
        <dbReference type="ARBA" id="ARBA00022723"/>
    </source>
</evidence>
<keyword evidence="6" id="KW-1185">Reference proteome</keyword>
<gene>
    <name evidence="5" type="ORF">GA0074694_1411</name>
</gene>
<dbReference type="RefSeq" id="WP_091454159.1">
    <property type="nucleotide sequence ID" value="NZ_FMHU01000001.1"/>
</dbReference>
<organism evidence="5 6">
    <name type="scientific">Micromonospora inyonensis</name>
    <dbReference type="NCBI Taxonomy" id="47866"/>
    <lineage>
        <taxon>Bacteria</taxon>
        <taxon>Bacillati</taxon>
        <taxon>Actinomycetota</taxon>
        <taxon>Actinomycetes</taxon>
        <taxon>Micromonosporales</taxon>
        <taxon>Micromonosporaceae</taxon>
        <taxon>Micromonospora</taxon>
    </lineage>
</organism>
<keyword evidence="3" id="KW-0862">Zinc</keyword>
<dbReference type="InterPro" id="IPR054418">
    <property type="entry name" value="MQNX/HUTI_composite_N"/>
</dbReference>
<proteinExistence type="predicted"/>
<dbReference type="Pfam" id="PF22039">
    <property type="entry name" value="HUTI_composite_bact"/>
    <property type="match status" value="1"/>
</dbReference>
<dbReference type="GO" id="GO:0046872">
    <property type="term" value="F:metal ion binding"/>
    <property type="evidence" value="ECO:0007669"/>
    <property type="project" value="UniProtKB-KW"/>
</dbReference>
<dbReference type="AlphaFoldDB" id="A0A1C6RG00"/>
<dbReference type="GO" id="GO:0016810">
    <property type="term" value="F:hydrolase activity, acting on carbon-nitrogen (but not peptide) bonds"/>
    <property type="evidence" value="ECO:0007669"/>
    <property type="project" value="InterPro"/>
</dbReference>
<name>A0A1C6RG00_9ACTN</name>
<keyword evidence="1" id="KW-0479">Metal-binding</keyword>
<dbReference type="EMBL" id="FMHU01000001">
    <property type="protein sequence ID" value="SCL15904.1"/>
    <property type="molecule type" value="Genomic_DNA"/>
</dbReference>
<reference evidence="6" key="1">
    <citation type="submission" date="2016-06" db="EMBL/GenBank/DDBJ databases">
        <authorList>
            <person name="Varghese N."/>
        </authorList>
    </citation>
    <scope>NUCLEOTIDE SEQUENCE [LARGE SCALE GENOMIC DNA]</scope>
    <source>
        <strain evidence="6">DSM 46123</strain>
    </source>
</reference>
<dbReference type="Proteomes" id="UP000198906">
    <property type="component" value="Unassembled WGS sequence"/>
</dbReference>
<dbReference type="InterPro" id="IPR011059">
    <property type="entry name" value="Metal-dep_hydrolase_composite"/>
</dbReference>
<keyword evidence="2" id="KW-0378">Hydrolase</keyword>
<dbReference type="SUPFAM" id="SSF51338">
    <property type="entry name" value="Composite domain of metallo-dependent hydrolases"/>
    <property type="match status" value="1"/>
</dbReference>
<sequence length="149" mass="15453">MATTVHAATLLRQRHDGEPVPGWGVVVTGDRIAAVGPVDDLLGAHPRARVRRWAGTLGPGRVHDGPLPPAPTPRERVHALFRVGATAVLAAQIDEPGLRAVVERSEVAVLAVPGSVPLAPGGRADLAVLADDGRCVATVVAGRLVHRRA</sequence>
<evidence type="ECO:0000313" key="5">
    <source>
        <dbReference type="EMBL" id="SCL15904.1"/>
    </source>
</evidence>
<dbReference type="STRING" id="47866.GA0074694_1411"/>
<feature type="domain" description="Aminodeoxyfutalosine deaminase/Imidazolonepropionase-like composite" evidence="4">
    <location>
        <begin position="24"/>
        <end position="48"/>
    </location>
</feature>
<evidence type="ECO:0000259" key="4">
    <source>
        <dbReference type="Pfam" id="PF22039"/>
    </source>
</evidence>
<protein>
    <recommendedName>
        <fullName evidence="4">Aminodeoxyfutalosine deaminase/Imidazolonepropionase-like composite domain-containing protein</fullName>
    </recommendedName>
</protein>
<evidence type="ECO:0000313" key="6">
    <source>
        <dbReference type="Proteomes" id="UP000198906"/>
    </source>
</evidence>
<evidence type="ECO:0000256" key="3">
    <source>
        <dbReference type="ARBA" id="ARBA00022833"/>
    </source>
</evidence>